<dbReference type="Proteomes" id="UP001610444">
    <property type="component" value="Unassembled WGS sequence"/>
</dbReference>
<keyword evidence="2" id="KW-0238">DNA-binding</keyword>
<keyword evidence="3" id="KW-0804">Transcription</keyword>
<dbReference type="PANTHER" id="PTHR47657:SF3">
    <property type="entry name" value="ORSELLINIC ACID_F9775 BIOSYNTHESIS CLUSTER PROTEIN D-RELATED"/>
    <property type="match status" value="1"/>
</dbReference>
<feature type="region of interest" description="Disordered" evidence="5">
    <location>
        <begin position="88"/>
        <end position="114"/>
    </location>
</feature>
<accession>A0ABR4JYC5</accession>
<evidence type="ECO:0000256" key="4">
    <source>
        <dbReference type="ARBA" id="ARBA00023242"/>
    </source>
</evidence>
<evidence type="ECO:0000256" key="3">
    <source>
        <dbReference type="ARBA" id="ARBA00023163"/>
    </source>
</evidence>
<comment type="caution">
    <text evidence="7">The sequence shown here is derived from an EMBL/GenBank/DDBJ whole genome shotgun (WGS) entry which is preliminary data.</text>
</comment>
<dbReference type="CDD" id="cd00067">
    <property type="entry name" value="GAL4"/>
    <property type="match status" value="1"/>
</dbReference>
<dbReference type="SUPFAM" id="SSF57701">
    <property type="entry name" value="Zn2/Cys6 DNA-binding domain"/>
    <property type="match status" value="1"/>
</dbReference>
<evidence type="ECO:0000259" key="6">
    <source>
        <dbReference type="PROSITE" id="PS50048"/>
    </source>
</evidence>
<dbReference type="Pfam" id="PF00172">
    <property type="entry name" value="Zn_clus"/>
    <property type="match status" value="1"/>
</dbReference>
<protein>
    <recommendedName>
        <fullName evidence="6">Zn(2)-C6 fungal-type domain-containing protein</fullName>
    </recommendedName>
</protein>
<dbReference type="SMART" id="SM00066">
    <property type="entry name" value="GAL4"/>
    <property type="match status" value="1"/>
</dbReference>
<evidence type="ECO:0000256" key="2">
    <source>
        <dbReference type="ARBA" id="ARBA00023125"/>
    </source>
</evidence>
<keyword evidence="4" id="KW-0539">Nucleus</keyword>
<feature type="compositionally biased region" description="Pro residues" evidence="5">
    <location>
        <begin position="296"/>
        <end position="307"/>
    </location>
</feature>
<sequence length="444" mass="49855">MTPTVSNYMGKAARKTHTKSRLGCGNCKRRKIKCDEVKPSCKNCLRHSVHCDYTITSSTTEAPSSTTPIELPAQDGLTFISSSQADFKPPKRAYKRRDGATSDLSEQSSIPEASSALGHRPFQFSATDLALFHHLMTCADLGADQSEWQTRMTRWGFQHHYFLRLLLAFAGFHLARNPAQIQQIIGQDVDYAAEAEKHYEIAVREAAAAVSQITGCNGQVVYMGACFIFTCSLARGPQPGEYLGFRDDGGSGCLSLLMGVRSIREICSTVLSLQVDVHTSENHAAQDHTMESDSLPAPPQPRPPSQTDPPATVTEHLDQLSLLLDSTYPPHRSIHLEYTRLLDDLKQTYSAVHPPPDSPGERVSKFPFVFGWLYRLPDSVLHDLQRRHPLALTVFAFFTVLLKDMDVAWFIRGWPEHILDGCWWNLDDFHRQFILWPMQQLRAS</sequence>
<keyword evidence="8" id="KW-1185">Reference proteome</keyword>
<keyword evidence="1" id="KW-0805">Transcription regulation</keyword>
<evidence type="ECO:0000313" key="7">
    <source>
        <dbReference type="EMBL" id="KAL2845076.1"/>
    </source>
</evidence>
<evidence type="ECO:0000256" key="1">
    <source>
        <dbReference type="ARBA" id="ARBA00023015"/>
    </source>
</evidence>
<evidence type="ECO:0000256" key="5">
    <source>
        <dbReference type="SAM" id="MobiDB-lite"/>
    </source>
</evidence>
<dbReference type="InterPro" id="IPR036864">
    <property type="entry name" value="Zn2-C6_fun-type_DNA-bd_sf"/>
</dbReference>
<dbReference type="PROSITE" id="PS50048">
    <property type="entry name" value="ZN2_CY6_FUNGAL_2"/>
    <property type="match status" value="1"/>
</dbReference>
<evidence type="ECO:0000313" key="8">
    <source>
        <dbReference type="Proteomes" id="UP001610444"/>
    </source>
</evidence>
<dbReference type="PANTHER" id="PTHR47657">
    <property type="entry name" value="STEROL REGULATORY ELEMENT-BINDING PROTEIN ECM22"/>
    <property type="match status" value="1"/>
</dbReference>
<name>A0ABR4JYC5_9EURO</name>
<dbReference type="RefSeq" id="XP_070896433.1">
    <property type="nucleotide sequence ID" value="XM_071040966.1"/>
</dbReference>
<feature type="region of interest" description="Disordered" evidence="5">
    <location>
        <begin position="283"/>
        <end position="312"/>
    </location>
</feature>
<dbReference type="InterPro" id="IPR052400">
    <property type="entry name" value="Zn2-C6_fungal_TF"/>
</dbReference>
<dbReference type="EMBL" id="JBFXLR010000038">
    <property type="protein sequence ID" value="KAL2845076.1"/>
    <property type="molecule type" value="Genomic_DNA"/>
</dbReference>
<dbReference type="InterPro" id="IPR001138">
    <property type="entry name" value="Zn2Cys6_DnaBD"/>
</dbReference>
<proteinExistence type="predicted"/>
<dbReference type="Gene3D" id="4.10.240.10">
    <property type="entry name" value="Zn(2)-C6 fungal-type DNA-binding domain"/>
    <property type="match status" value="1"/>
</dbReference>
<feature type="compositionally biased region" description="Polar residues" evidence="5">
    <location>
        <begin position="102"/>
        <end position="112"/>
    </location>
</feature>
<dbReference type="PROSITE" id="PS00463">
    <property type="entry name" value="ZN2_CY6_FUNGAL_1"/>
    <property type="match status" value="1"/>
</dbReference>
<gene>
    <name evidence="7" type="ORF">BJX68DRAFT_242313</name>
</gene>
<organism evidence="7 8">
    <name type="scientific">Aspergillus pseudodeflectus</name>
    <dbReference type="NCBI Taxonomy" id="176178"/>
    <lineage>
        <taxon>Eukaryota</taxon>
        <taxon>Fungi</taxon>
        <taxon>Dikarya</taxon>
        <taxon>Ascomycota</taxon>
        <taxon>Pezizomycotina</taxon>
        <taxon>Eurotiomycetes</taxon>
        <taxon>Eurotiomycetidae</taxon>
        <taxon>Eurotiales</taxon>
        <taxon>Aspergillaceae</taxon>
        <taxon>Aspergillus</taxon>
        <taxon>Aspergillus subgen. Nidulantes</taxon>
    </lineage>
</organism>
<feature type="domain" description="Zn(2)-C6 fungal-type" evidence="6">
    <location>
        <begin position="23"/>
        <end position="53"/>
    </location>
</feature>
<reference evidence="7 8" key="1">
    <citation type="submission" date="2024-07" db="EMBL/GenBank/DDBJ databases">
        <title>Section-level genome sequencing and comparative genomics of Aspergillus sections Usti and Cavernicolus.</title>
        <authorList>
            <consortium name="Lawrence Berkeley National Laboratory"/>
            <person name="Nybo J.L."/>
            <person name="Vesth T.C."/>
            <person name="Theobald S."/>
            <person name="Frisvad J.C."/>
            <person name="Larsen T.O."/>
            <person name="Kjaerboelling I."/>
            <person name="Rothschild-Mancinelli K."/>
            <person name="Lyhne E.K."/>
            <person name="Kogle M.E."/>
            <person name="Barry K."/>
            <person name="Clum A."/>
            <person name="Na H."/>
            <person name="Ledsgaard L."/>
            <person name="Lin J."/>
            <person name="Lipzen A."/>
            <person name="Kuo A."/>
            <person name="Riley R."/>
            <person name="Mondo S."/>
            <person name="LaButti K."/>
            <person name="Haridas S."/>
            <person name="Pangalinan J."/>
            <person name="Salamov A.A."/>
            <person name="Simmons B.A."/>
            <person name="Magnuson J.K."/>
            <person name="Chen J."/>
            <person name="Drula E."/>
            <person name="Henrissat B."/>
            <person name="Wiebenga A."/>
            <person name="Lubbers R.J."/>
            <person name="Gomes A.C."/>
            <person name="Macurrencykelacurrency M.R."/>
            <person name="Stajich J."/>
            <person name="Grigoriev I.V."/>
            <person name="Mortensen U.H."/>
            <person name="De vries R.P."/>
            <person name="Baker S.E."/>
            <person name="Andersen M.R."/>
        </authorList>
    </citation>
    <scope>NUCLEOTIDE SEQUENCE [LARGE SCALE GENOMIC DNA]</scope>
    <source>
        <strain evidence="7 8">CBS 756.74</strain>
    </source>
</reference>
<dbReference type="GeneID" id="98156130"/>